<organism evidence="14 15">
    <name type="scientific">Streptomyces spectabilis</name>
    <dbReference type="NCBI Taxonomy" id="68270"/>
    <lineage>
        <taxon>Bacteria</taxon>
        <taxon>Bacillati</taxon>
        <taxon>Actinomycetota</taxon>
        <taxon>Actinomycetes</taxon>
        <taxon>Kitasatosporales</taxon>
        <taxon>Streptomycetaceae</taxon>
        <taxon>Streptomyces</taxon>
    </lineage>
</organism>
<dbReference type="InterPro" id="IPR050130">
    <property type="entry name" value="ClpA_ClpB"/>
</dbReference>
<sequence>MRDKFSNATDQVLSLAEGHAQRFNHPYVGPEHLLLGLADHAQGAAARVLRDNGASVETLHERVHFILGESEPRPATKLPTTPQASEVLRAATRQAGHRGDPTVEPAHILLALLDQTSRNLSVDILLSLGLDPAALRSELLKAMATDAPTELPSTAVEPTAFKPAGSQLLDQFGVNLTREAAEGKLDPVIGRDAEIRRLTQVLSRRMKNNPVLLGDAGVGKTAIVEGLARNIVDRAVPPSLTDKQLYAIDLASMVAGSRYRGDFEERLKGVLKEVLGRGDIIVFIDEVHMLVGAGAAEGSIDAANILKPLLSRGEMKLIGATTHGEYRKSLEKDSALDRRFQRISVNEPAPTHAVAILSGLKPLFEAHHQVTIADTALQAAVDLSCRYLPTRFLPDKAIDLIDEAAAEVALRLDPTSTVVVADDVATVVSQQTGVPVSTMSRGESQRLGQMAERLHRRVVGMDEAIQAVSKAIKRARTGIRDPHRPAGSFVFAGPTGVGKTELAKALAEFLFDDQDNLVRFDMSEFGESHTASRLVGSPPGYVGHDEGGQLTERVRRKPFSVVLFDEVEKAHTDVLDTLLQVLDDGQLTDSAGRRVDFTNTVIILTTNLGSRDLARDRLGFGESDSSHRYEHQKNVVSAELRQHFRPEFLNRFDDIIVFPELSRDDILAIVGLLVNDLDDRLGANNISIEVTAAARERLADYGHNPAEGARQLRRAIQAHIEDPLTEMVLNERVEAGQTVRIDTDADSGKLTLTPLSPCDGDPSLAADGKVSVEANGGLDPDHSPTDRVTDRTVDGPNGHKVSSN</sequence>
<dbReference type="GO" id="GO:0034605">
    <property type="term" value="P:cellular response to heat"/>
    <property type="evidence" value="ECO:0007669"/>
    <property type="project" value="TreeGrafter"/>
</dbReference>
<keyword evidence="3 10" id="KW-0547">Nucleotide-binding</keyword>
<evidence type="ECO:0000256" key="11">
    <source>
        <dbReference type="SAM" id="MobiDB-lite"/>
    </source>
</evidence>
<dbReference type="CDD" id="cd19499">
    <property type="entry name" value="RecA-like_ClpB_Hsp104-like"/>
    <property type="match status" value="1"/>
</dbReference>
<evidence type="ECO:0000256" key="8">
    <source>
        <dbReference type="ARBA" id="ARBA00026057"/>
    </source>
</evidence>
<dbReference type="SUPFAM" id="SSF52540">
    <property type="entry name" value="P-loop containing nucleoside triphosphate hydrolases"/>
    <property type="match status" value="2"/>
</dbReference>
<accession>A0A5P2X5Y6</accession>
<keyword evidence="7 10" id="KW-0143">Chaperone</keyword>
<dbReference type="Gene3D" id="1.10.1780.10">
    <property type="entry name" value="Clp, N-terminal domain"/>
    <property type="match status" value="1"/>
</dbReference>
<dbReference type="Pfam" id="PF10431">
    <property type="entry name" value="ClpB_D2-small"/>
    <property type="match status" value="1"/>
</dbReference>
<dbReference type="PROSITE" id="PS51903">
    <property type="entry name" value="CLP_R"/>
    <property type="match status" value="1"/>
</dbReference>
<dbReference type="EMBL" id="JACHJD010000001">
    <property type="protein sequence ID" value="MBB5101014.1"/>
    <property type="molecule type" value="Genomic_DNA"/>
</dbReference>
<dbReference type="InterPro" id="IPR004176">
    <property type="entry name" value="Clp_R_N"/>
</dbReference>
<evidence type="ECO:0000256" key="3">
    <source>
        <dbReference type="ARBA" id="ARBA00022741"/>
    </source>
</evidence>
<evidence type="ECO:0000256" key="6">
    <source>
        <dbReference type="ARBA" id="ARBA00023054"/>
    </source>
</evidence>
<dbReference type="EMBL" id="CP023690">
    <property type="protein sequence ID" value="QEV57832.1"/>
    <property type="molecule type" value="Genomic_DNA"/>
</dbReference>
<dbReference type="FunFam" id="3.40.50.300:FF:000025">
    <property type="entry name" value="ATP-dependent Clp protease subunit"/>
    <property type="match status" value="1"/>
</dbReference>
<keyword evidence="4 10" id="KW-0067">ATP-binding</keyword>
<dbReference type="GO" id="GO:0008233">
    <property type="term" value="F:peptidase activity"/>
    <property type="evidence" value="ECO:0007669"/>
    <property type="project" value="UniProtKB-KW"/>
</dbReference>
<evidence type="ECO:0000256" key="10">
    <source>
        <dbReference type="RuleBase" id="RU004432"/>
    </source>
</evidence>
<feature type="compositionally biased region" description="Basic and acidic residues" evidence="11">
    <location>
        <begin position="779"/>
        <end position="793"/>
    </location>
</feature>
<reference evidence="13 16" key="2">
    <citation type="submission" date="2020-08" db="EMBL/GenBank/DDBJ databases">
        <title>Genomic Encyclopedia of Type Strains, Phase III (KMG-III): the genomes of soil and plant-associated and newly described type strains.</title>
        <authorList>
            <person name="Whitman W."/>
        </authorList>
    </citation>
    <scope>NUCLEOTIDE SEQUENCE [LARGE SCALE GENOMIC DNA]</scope>
    <source>
        <strain evidence="13 16">CECT 3146</strain>
    </source>
</reference>
<comment type="similarity">
    <text evidence="1 10">Belongs to the ClpA/ClpB family.</text>
</comment>
<protein>
    <submittedName>
        <fullName evidence="13 14">ATP-dependent Clp protease ATP-binding subunit</fullName>
    </submittedName>
</protein>
<keyword evidence="16" id="KW-1185">Reference proteome</keyword>
<evidence type="ECO:0000256" key="2">
    <source>
        <dbReference type="ARBA" id="ARBA00022737"/>
    </source>
</evidence>
<dbReference type="InterPro" id="IPR036628">
    <property type="entry name" value="Clp_N_dom_sf"/>
</dbReference>
<dbReference type="Proteomes" id="UP000549009">
    <property type="component" value="Unassembled WGS sequence"/>
</dbReference>
<dbReference type="PANTHER" id="PTHR11638">
    <property type="entry name" value="ATP-DEPENDENT CLP PROTEASE"/>
    <property type="match status" value="1"/>
</dbReference>
<dbReference type="Pfam" id="PF02861">
    <property type="entry name" value="Clp_N"/>
    <property type="match status" value="1"/>
</dbReference>
<dbReference type="OrthoDB" id="9803641at2"/>
<evidence type="ECO:0000313" key="15">
    <source>
        <dbReference type="Proteomes" id="UP000326505"/>
    </source>
</evidence>
<evidence type="ECO:0000256" key="9">
    <source>
        <dbReference type="PROSITE-ProRule" id="PRU01251"/>
    </source>
</evidence>
<evidence type="ECO:0000313" key="14">
    <source>
        <dbReference type="EMBL" id="QEV57832.1"/>
    </source>
</evidence>
<evidence type="ECO:0000256" key="5">
    <source>
        <dbReference type="ARBA" id="ARBA00023016"/>
    </source>
</evidence>
<dbReference type="Gene3D" id="3.40.50.300">
    <property type="entry name" value="P-loop containing nucleotide triphosphate hydrolases"/>
    <property type="match status" value="2"/>
</dbReference>
<evidence type="ECO:0000256" key="4">
    <source>
        <dbReference type="ARBA" id="ARBA00022840"/>
    </source>
</evidence>
<dbReference type="PANTHER" id="PTHR11638:SF175">
    <property type="entry name" value="ATP-DEPENDENT CLP PROTEASE, ATP-BINDING SUBUNIT CLPC"/>
    <property type="match status" value="1"/>
</dbReference>
<keyword evidence="14" id="KW-0645">Protease</keyword>
<dbReference type="PRINTS" id="PR00300">
    <property type="entry name" value="CLPPROTEASEA"/>
</dbReference>
<dbReference type="GO" id="GO:0006508">
    <property type="term" value="P:proteolysis"/>
    <property type="evidence" value="ECO:0007669"/>
    <property type="project" value="UniProtKB-KW"/>
</dbReference>
<dbReference type="FunFam" id="3.40.50.300:FF:000010">
    <property type="entry name" value="Chaperone clpB 1, putative"/>
    <property type="match status" value="1"/>
</dbReference>
<evidence type="ECO:0000256" key="7">
    <source>
        <dbReference type="ARBA" id="ARBA00023186"/>
    </source>
</evidence>
<dbReference type="InterPro" id="IPR028299">
    <property type="entry name" value="ClpA/B_CS2"/>
</dbReference>
<evidence type="ECO:0000313" key="13">
    <source>
        <dbReference type="EMBL" id="MBB5101014.1"/>
    </source>
</evidence>
<gene>
    <name evidence="14" type="ORF">CP982_03135</name>
    <name evidence="13" type="ORF">FHS40_000067</name>
</gene>
<dbReference type="GO" id="GO:0005524">
    <property type="term" value="F:ATP binding"/>
    <property type="evidence" value="ECO:0007669"/>
    <property type="project" value="UniProtKB-KW"/>
</dbReference>
<feature type="region of interest" description="Disordered" evidence="11">
    <location>
        <begin position="752"/>
        <end position="804"/>
    </location>
</feature>
<dbReference type="SMART" id="SM00382">
    <property type="entry name" value="AAA"/>
    <property type="match status" value="2"/>
</dbReference>
<feature type="domain" description="Clp R" evidence="12">
    <location>
        <begin position="2"/>
        <end position="146"/>
    </location>
</feature>
<keyword evidence="14" id="KW-0378">Hydrolase</keyword>
<dbReference type="PROSITE" id="PS00870">
    <property type="entry name" value="CLPAB_1"/>
    <property type="match status" value="1"/>
</dbReference>
<dbReference type="AlphaFoldDB" id="A0A5P2X5Y6"/>
<dbReference type="InterPro" id="IPR027417">
    <property type="entry name" value="P-loop_NTPase"/>
</dbReference>
<dbReference type="Pfam" id="PF00004">
    <property type="entry name" value="AAA"/>
    <property type="match status" value="1"/>
</dbReference>
<dbReference type="InterPro" id="IPR019489">
    <property type="entry name" value="Clp_ATPase_C"/>
</dbReference>
<comment type="subunit">
    <text evidence="8">Homohexamer. The oligomerization is ATP-dependent.</text>
</comment>
<name>A0A5P2X5Y6_STRST</name>
<dbReference type="InterPro" id="IPR003959">
    <property type="entry name" value="ATPase_AAA_core"/>
</dbReference>
<dbReference type="Gene3D" id="1.10.8.60">
    <property type="match status" value="2"/>
</dbReference>
<keyword evidence="6" id="KW-0175">Coiled coil</keyword>
<proteinExistence type="inferred from homology"/>
<evidence type="ECO:0000256" key="1">
    <source>
        <dbReference type="ARBA" id="ARBA00008675"/>
    </source>
</evidence>
<dbReference type="InterPro" id="IPR041546">
    <property type="entry name" value="ClpA/ClpB_AAA_lid"/>
</dbReference>
<dbReference type="Proteomes" id="UP000326505">
    <property type="component" value="Chromosome"/>
</dbReference>
<dbReference type="KEGG" id="sspb:CP982_03135"/>
<dbReference type="GO" id="GO:0005737">
    <property type="term" value="C:cytoplasm"/>
    <property type="evidence" value="ECO:0007669"/>
    <property type="project" value="TreeGrafter"/>
</dbReference>
<dbReference type="InterPro" id="IPR001270">
    <property type="entry name" value="ClpA/B"/>
</dbReference>
<dbReference type="InterPro" id="IPR003593">
    <property type="entry name" value="AAA+_ATPase"/>
</dbReference>
<dbReference type="CDD" id="cd00009">
    <property type="entry name" value="AAA"/>
    <property type="match status" value="1"/>
</dbReference>
<keyword evidence="5" id="KW-0346">Stress response</keyword>
<dbReference type="Pfam" id="PF17871">
    <property type="entry name" value="AAA_lid_9"/>
    <property type="match status" value="1"/>
</dbReference>
<dbReference type="InterPro" id="IPR018368">
    <property type="entry name" value="ClpA/B_CS1"/>
</dbReference>
<evidence type="ECO:0000313" key="16">
    <source>
        <dbReference type="Proteomes" id="UP000549009"/>
    </source>
</evidence>
<dbReference type="SMART" id="SM01086">
    <property type="entry name" value="ClpB_D2-small"/>
    <property type="match status" value="1"/>
</dbReference>
<dbReference type="RefSeq" id="WP_150509037.1">
    <property type="nucleotide sequence ID" value="NZ_BMSQ01000003.1"/>
</dbReference>
<evidence type="ECO:0000259" key="12">
    <source>
        <dbReference type="PROSITE" id="PS51903"/>
    </source>
</evidence>
<dbReference type="Pfam" id="PF07724">
    <property type="entry name" value="AAA_2"/>
    <property type="match status" value="1"/>
</dbReference>
<dbReference type="SUPFAM" id="SSF81923">
    <property type="entry name" value="Double Clp-N motif"/>
    <property type="match status" value="1"/>
</dbReference>
<reference evidence="14 15" key="1">
    <citation type="submission" date="2017-09" db="EMBL/GenBank/DDBJ databases">
        <authorList>
            <person name="Lee N."/>
            <person name="Cho B.-K."/>
        </authorList>
    </citation>
    <scope>NUCLEOTIDE SEQUENCE [LARGE SCALE GENOMIC DNA]</scope>
    <source>
        <strain evidence="14 15">ATCC 27465</strain>
    </source>
</reference>
<dbReference type="GO" id="GO:0016887">
    <property type="term" value="F:ATP hydrolysis activity"/>
    <property type="evidence" value="ECO:0007669"/>
    <property type="project" value="InterPro"/>
</dbReference>
<keyword evidence="2 9" id="KW-0677">Repeat</keyword>
<dbReference type="PROSITE" id="PS00871">
    <property type="entry name" value="CLPAB_2"/>
    <property type="match status" value="1"/>
</dbReference>